<name>A0A7S1ZC32_9STRA</name>
<accession>A0A7S1ZC32</accession>
<protein>
    <recommendedName>
        <fullName evidence="2">VWFA domain-containing protein</fullName>
    </recommendedName>
</protein>
<dbReference type="PANTHER" id="PTHR34706:SF1">
    <property type="entry name" value="VWFA DOMAIN-CONTAINING PROTEIN"/>
    <property type="match status" value="1"/>
</dbReference>
<dbReference type="EMBL" id="HBGN01020772">
    <property type="protein sequence ID" value="CAD9334295.1"/>
    <property type="molecule type" value="Transcribed_RNA"/>
</dbReference>
<proteinExistence type="predicted"/>
<dbReference type="AlphaFoldDB" id="A0A7S1ZC32"/>
<gene>
    <name evidence="1" type="ORF">DBRI1063_LOCUS13224</name>
</gene>
<sequence>MTAPKKYVKINGVMKLNPEYKKWREAQLGGKPASTVITVEALPIVSSMEDYKQLNEAVVVYAEPEIPLAESTNATIEMMQEPEISINAGMTADTMVDELGSIMNKYEVPMGLMNKLMMLSEFQVLEFMIDDSGSMSVGKPQSRWEEAQGRLKEIIEVLAYVPFNQVEVIFLNRRNRISLQRQGRDPKSFITDAYCKIDAVFSKPPLGTTPVLESLQDSFTRNQEINIARWFFGDGLPNGGVEAQKEITNLLAHRPNPAMSPMTFISCTEINSDVEWMKECEEIAPYCSESDDFVEEANEVLRDQGAALPYSYGFHLVCTLVAAINPEDLDAMDESVPFTKVTLDNLLGIKHDEQSYLHYFTCFEEAQRKRRVVTELDQLKKETKWNYEEFLKATKASQIPTVRYYKDEMKYRGNGPAKKNKSRAVRDKKKSLNLSKIIKNRWKK</sequence>
<reference evidence="1" key="1">
    <citation type="submission" date="2021-01" db="EMBL/GenBank/DDBJ databases">
        <authorList>
            <person name="Corre E."/>
            <person name="Pelletier E."/>
            <person name="Niang G."/>
            <person name="Scheremetjew M."/>
            <person name="Finn R."/>
            <person name="Kale V."/>
            <person name="Holt S."/>
            <person name="Cochrane G."/>
            <person name="Meng A."/>
            <person name="Brown T."/>
            <person name="Cohen L."/>
        </authorList>
    </citation>
    <scope>NUCLEOTIDE SEQUENCE</scope>
    <source>
        <strain evidence="1">Pop2</strain>
    </source>
</reference>
<dbReference type="PANTHER" id="PTHR34706">
    <property type="entry name" value="SLR1338 PROTEIN"/>
    <property type="match status" value="1"/>
</dbReference>
<evidence type="ECO:0008006" key="2">
    <source>
        <dbReference type="Google" id="ProtNLM"/>
    </source>
</evidence>
<evidence type="ECO:0000313" key="1">
    <source>
        <dbReference type="EMBL" id="CAD9334295.1"/>
    </source>
</evidence>
<organism evidence="1">
    <name type="scientific">Ditylum brightwellii</name>
    <dbReference type="NCBI Taxonomy" id="49249"/>
    <lineage>
        <taxon>Eukaryota</taxon>
        <taxon>Sar</taxon>
        <taxon>Stramenopiles</taxon>
        <taxon>Ochrophyta</taxon>
        <taxon>Bacillariophyta</taxon>
        <taxon>Mediophyceae</taxon>
        <taxon>Lithodesmiophycidae</taxon>
        <taxon>Lithodesmiales</taxon>
        <taxon>Lithodesmiaceae</taxon>
        <taxon>Ditylum</taxon>
    </lineage>
</organism>
<dbReference type="InterPro" id="IPR036465">
    <property type="entry name" value="vWFA_dom_sf"/>
</dbReference>
<dbReference type="SUPFAM" id="SSF53300">
    <property type="entry name" value="vWA-like"/>
    <property type="match status" value="1"/>
</dbReference>